<feature type="non-terminal residue" evidence="2">
    <location>
        <position position="1"/>
    </location>
</feature>
<dbReference type="AlphaFoldDB" id="A0A0F9CW58"/>
<feature type="region of interest" description="Disordered" evidence="1">
    <location>
        <begin position="1"/>
        <end position="25"/>
    </location>
</feature>
<organism evidence="2">
    <name type="scientific">marine sediment metagenome</name>
    <dbReference type="NCBI Taxonomy" id="412755"/>
    <lineage>
        <taxon>unclassified sequences</taxon>
        <taxon>metagenomes</taxon>
        <taxon>ecological metagenomes</taxon>
    </lineage>
</organism>
<reference evidence="2" key="1">
    <citation type="journal article" date="2015" name="Nature">
        <title>Complex archaea that bridge the gap between prokaryotes and eukaryotes.</title>
        <authorList>
            <person name="Spang A."/>
            <person name="Saw J.H."/>
            <person name="Jorgensen S.L."/>
            <person name="Zaremba-Niedzwiedzka K."/>
            <person name="Martijn J."/>
            <person name="Lind A.E."/>
            <person name="van Eijk R."/>
            <person name="Schleper C."/>
            <person name="Guy L."/>
            <person name="Ettema T.J."/>
        </authorList>
    </citation>
    <scope>NUCLEOTIDE SEQUENCE</scope>
</reference>
<comment type="caution">
    <text evidence="2">The sequence shown here is derived from an EMBL/GenBank/DDBJ whole genome shotgun (WGS) entry which is preliminary data.</text>
</comment>
<gene>
    <name evidence="2" type="ORF">LCGC14_2619180</name>
</gene>
<dbReference type="EMBL" id="LAZR01044654">
    <property type="protein sequence ID" value="KKL04128.1"/>
    <property type="molecule type" value="Genomic_DNA"/>
</dbReference>
<proteinExistence type="predicted"/>
<name>A0A0F9CW58_9ZZZZ</name>
<evidence type="ECO:0008006" key="3">
    <source>
        <dbReference type="Google" id="ProtNLM"/>
    </source>
</evidence>
<evidence type="ECO:0000313" key="2">
    <source>
        <dbReference type="EMBL" id="KKL04128.1"/>
    </source>
</evidence>
<feature type="compositionally biased region" description="Low complexity" evidence="1">
    <location>
        <begin position="15"/>
        <end position="25"/>
    </location>
</feature>
<protein>
    <recommendedName>
        <fullName evidence="3">Xaa-Pro dipeptidyl-peptidase C-terminal domain-containing protein</fullName>
    </recommendedName>
</protein>
<evidence type="ECO:0000256" key="1">
    <source>
        <dbReference type="SAM" id="MobiDB-lite"/>
    </source>
</evidence>
<accession>A0A0F9CW58</accession>
<feature type="compositionally biased region" description="Polar residues" evidence="1">
    <location>
        <begin position="1"/>
        <end position="14"/>
    </location>
</feature>
<sequence length="188" mass="19853">ATTDSASSQYILTKSTAPGGESGTGSSSTVAVLSGNVAELDFDLTAFNKPRTVKGTAICSFSIYATTNVAQCKLQLRKWDGSSETEIANSYGITYVKRTGGVNTYGYAVDAIEVVVPPTIFKEGETLRVTLEQWGTSQNVPVTANWFIGHDPQSRATSGKEDLVSGAEGTFGTDPSISTVQLPIKLEV</sequence>